<feature type="domain" description="C3H1-type" evidence="9">
    <location>
        <begin position="377"/>
        <end position="405"/>
    </location>
</feature>
<dbReference type="EMBL" id="BQKI01000073">
    <property type="protein sequence ID" value="GJN18239.1"/>
    <property type="molecule type" value="Genomic_DNA"/>
</dbReference>
<evidence type="ECO:0000256" key="1">
    <source>
        <dbReference type="ARBA" id="ARBA00022723"/>
    </source>
</evidence>
<feature type="region of interest" description="Disordered" evidence="8">
    <location>
        <begin position="178"/>
        <end position="200"/>
    </location>
</feature>
<dbReference type="Gene3D" id="4.10.1000.10">
    <property type="entry name" value="Zinc finger, CCCH-type"/>
    <property type="match status" value="2"/>
</dbReference>
<reference evidence="10" key="2">
    <citation type="submission" date="2021-12" db="EMBL/GenBank/DDBJ databases">
        <title>Resequencing data analysis of finger millet.</title>
        <authorList>
            <person name="Hatakeyama M."/>
            <person name="Aluri S."/>
            <person name="Balachadran M.T."/>
            <person name="Sivarajan S.R."/>
            <person name="Poveda L."/>
            <person name="Shimizu-Inatsugi R."/>
            <person name="Schlapbach R."/>
            <person name="Sreeman S.M."/>
            <person name="Shimizu K.K."/>
        </authorList>
    </citation>
    <scope>NUCLEOTIDE SEQUENCE</scope>
</reference>
<accession>A0AAV5E4B9</accession>
<protein>
    <recommendedName>
        <fullName evidence="9">C3H1-type domain-containing protein</fullName>
    </recommendedName>
</protein>
<comment type="caution">
    <text evidence="10">The sequence shown here is derived from an EMBL/GenBank/DDBJ whole genome shotgun (WGS) entry which is preliminary data.</text>
</comment>
<feature type="compositionally biased region" description="Polar residues" evidence="8">
    <location>
        <begin position="333"/>
        <end position="343"/>
    </location>
</feature>
<feature type="region of interest" description="Disordered" evidence="8">
    <location>
        <begin position="1"/>
        <end position="49"/>
    </location>
</feature>
<dbReference type="GO" id="GO:0003677">
    <property type="term" value="F:DNA binding"/>
    <property type="evidence" value="ECO:0007669"/>
    <property type="project" value="UniProtKB-KW"/>
</dbReference>
<dbReference type="InterPro" id="IPR036855">
    <property type="entry name" value="Znf_CCCH_sf"/>
</dbReference>
<dbReference type="PANTHER" id="PTHR12547">
    <property type="entry name" value="CCCH ZINC FINGER/TIS11-RELATED"/>
    <property type="match status" value="1"/>
</dbReference>
<evidence type="ECO:0000256" key="6">
    <source>
        <dbReference type="PROSITE-ProRule" id="PRU00723"/>
    </source>
</evidence>
<evidence type="ECO:0000313" key="10">
    <source>
        <dbReference type="EMBL" id="GJN18239.1"/>
    </source>
</evidence>
<dbReference type="FunFam" id="4.10.1000.10:FF:000002">
    <property type="entry name" value="Zinc finger protein 36, C3H1 type-like 1"/>
    <property type="match status" value="1"/>
</dbReference>
<dbReference type="InterPro" id="IPR000571">
    <property type="entry name" value="Znf_CCCH"/>
</dbReference>
<evidence type="ECO:0000256" key="8">
    <source>
        <dbReference type="SAM" id="MobiDB-lite"/>
    </source>
</evidence>
<gene>
    <name evidence="10" type="primary">gb05379</name>
    <name evidence="10" type="ORF">PR202_gb05379</name>
</gene>
<dbReference type="GO" id="GO:0003729">
    <property type="term" value="F:mRNA binding"/>
    <property type="evidence" value="ECO:0007669"/>
    <property type="project" value="InterPro"/>
</dbReference>
<keyword evidence="4 6" id="KW-0862">Zinc</keyword>
<reference evidence="10" key="1">
    <citation type="journal article" date="2018" name="DNA Res.">
        <title>Multiple hybrid de novo genome assembly of finger millet, an orphan allotetraploid crop.</title>
        <authorList>
            <person name="Hatakeyama M."/>
            <person name="Aluri S."/>
            <person name="Balachadran M.T."/>
            <person name="Sivarajan S.R."/>
            <person name="Patrignani A."/>
            <person name="Gruter S."/>
            <person name="Poveda L."/>
            <person name="Shimizu-Inatsugi R."/>
            <person name="Baeten J."/>
            <person name="Francoijs K.J."/>
            <person name="Nataraja K.N."/>
            <person name="Reddy Y.A.N."/>
            <person name="Phadnis S."/>
            <person name="Ravikumar R.L."/>
            <person name="Schlapbach R."/>
            <person name="Sreeman S.M."/>
            <person name="Shimizu K.K."/>
        </authorList>
    </citation>
    <scope>NUCLEOTIDE SEQUENCE</scope>
</reference>
<feature type="compositionally biased region" description="Polar residues" evidence="8">
    <location>
        <begin position="1"/>
        <end position="13"/>
    </location>
</feature>
<dbReference type="InterPro" id="IPR045877">
    <property type="entry name" value="ZFP36-like"/>
</dbReference>
<keyword evidence="7" id="KW-0175">Coiled coil</keyword>
<evidence type="ECO:0000313" key="11">
    <source>
        <dbReference type="Proteomes" id="UP001054889"/>
    </source>
</evidence>
<dbReference type="AlphaFoldDB" id="A0AAV5E4B9"/>
<evidence type="ECO:0000256" key="7">
    <source>
        <dbReference type="SAM" id="Coils"/>
    </source>
</evidence>
<dbReference type="SUPFAM" id="SSF90229">
    <property type="entry name" value="CCCH zinc finger"/>
    <property type="match status" value="2"/>
</dbReference>
<evidence type="ECO:0000259" key="9">
    <source>
        <dbReference type="PROSITE" id="PS50103"/>
    </source>
</evidence>
<name>A0AAV5E4B9_ELECO</name>
<proteinExistence type="predicted"/>
<feature type="domain" description="C3H1-type" evidence="9">
    <location>
        <begin position="415"/>
        <end position="443"/>
    </location>
</feature>
<dbReference type="PROSITE" id="PS50103">
    <property type="entry name" value="ZF_C3H1"/>
    <property type="match status" value="2"/>
</dbReference>
<dbReference type="FunFam" id="4.10.1000.10:FF:000001">
    <property type="entry name" value="zinc finger CCCH domain-containing protein 15-like"/>
    <property type="match status" value="1"/>
</dbReference>
<organism evidence="10 11">
    <name type="scientific">Eleusine coracana subsp. coracana</name>
    <dbReference type="NCBI Taxonomy" id="191504"/>
    <lineage>
        <taxon>Eukaryota</taxon>
        <taxon>Viridiplantae</taxon>
        <taxon>Streptophyta</taxon>
        <taxon>Embryophyta</taxon>
        <taxon>Tracheophyta</taxon>
        <taxon>Spermatophyta</taxon>
        <taxon>Magnoliopsida</taxon>
        <taxon>Liliopsida</taxon>
        <taxon>Poales</taxon>
        <taxon>Poaceae</taxon>
        <taxon>PACMAD clade</taxon>
        <taxon>Chloridoideae</taxon>
        <taxon>Cynodonteae</taxon>
        <taxon>Eleusininae</taxon>
        <taxon>Eleusine</taxon>
    </lineage>
</organism>
<evidence type="ECO:0000256" key="3">
    <source>
        <dbReference type="ARBA" id="ARBA00022771"/>
    </source>
</evidence>
<keyword evidence="11" id="KW-1185">Reference proteome</keyword>
<dbReference type="PANTHER" id="PTHR12547:SF153">
    <property type="entry name" value="ZINC FINGER CCCH DOMAIN-CONTAINING PROTEIN 9"/>
    <property type="match status" value="1"/>
</dbReference>
<keyword evidence="1 6" id="KW-0479">Metal-binding</keyword>
<feature type="compositionally biased region" description="Low complexity" evidence="8">
    <location>
        <begin position="178"/>
        <end position="195"/>
    </location>
</feature>
<feature type="zinc finger region" description="C3H1-type" evidence="6">
    <location>
        <begin position="377"/>
        <end position="405"/>
    </location>
</feature>
<feature type="compositionally biased region" description="Polar residues" evidence="8">
    <location>
        <begin position="20"/>
        <end position="33"/>
    </location>
</feature>
<evidence type="ECO:0000256" key="5">
    <source>
        <dbReference type="ARBA" id="ARBA00023125"/>
    </source>
</evidence>
<evidence type="ECO:0000256" key="4">
    <source>
        <dbReference type="ARBA" id="ARBA00022833"/>
    </source>
</evidence>
<feature type="coiled-coil region" evidence="7">
    <location>
        <begin position="223"/>
        <end position="250"/>
    </location>
</feature>
<dbReference type="Pfam" id="PF00642">
    <property type="entry name" value="zf-CCCH"/>
    <property type="match status" value="1"/>
</dbReference>
<sequence length="453" mass="49515">MSQFPTTDWSTALCTKEPRTTNPGVLRTQSNRAASFHSPAADTRDPRSPLSLACSPYPRLYNQNATFLARTHRLEPWTVLSYKSANLLLRQVPELFDPTEASCESNQKTQAAMQEALVSPAHADRLRSALELKPFAFGDQRLSSPRYFSGGGDDALFRCSSPFSPSFGFSSPSPSPLATSSVSLSPPSSSASLASDGDDTDVTGHRLQLARLALQYQEVADRYELCLARLAEAADEAAALRRENAELRAANGDLALRLAVVGSKQAAAAAIADEIRRLRRQGEQNAAVPAATEKLAVLPKSISVRSKDYLKVNQPAKQAPATPVANNRKPRASNPTTNNNHIPQRSYMGSEAAGGMKGEQEAKEQPGVELEVYNQGMFKTELCNKWEETGACPYGDQCQFAHGVAELRPVIRHPRYKTQVCRMVLAGETCPYGHRCHFRHTLTPAERLLLPRP</sequence>
<dbReference type="SMART" id="SM00356">
    <property type="entry name" value="ZnF_C3H1"/>
    <property type="match status" value="2"/>
</dbReference>
<keyword evidence="5" id="KW-0238">DNA-binding</keyword>
<evidence type="ECO:0000256" key="2">
    <source>
        <dbReference type="ARBA" id="ARBA00022737"/>
    </source>
</evidence>
<feature type="region of interest" description="Disordered" evidence="8">
    <location>
        <begin position="313"/>
        <end position="354"/>
    </location>
</feature>
<dbReference type="Proteomes" id="UP001054889">
    <property type="component" value="Unassembled WGS sequence"/>
</dbReference>
<dbReference type="GO" id="GO:0008270">
    <property type="term" value="F:zinc ion binding"/>
    <property type="evidence" value="ECO:0007669"/>
    <property type="project" value="UniProtKB-KW"/>
</dbReference>
<keyword evidence="3 6" id="KW-0863">Zinc-finger</keyword>
<feature type="zinc finger region" description="C3H1-type" evidence="6">
    <location>
        <begin position="415"/>
        <end position="443"/>
    </location>
</feature>
<keyword evidence="2" id="KW-0677">Repeat</keyword>